<reference evidence="4" key="1">
    <citation type="submission" date="2023-04" db="EMBL/GenBank/DDBJ databases">
        <title>Black Yeasts Isolated from many extreme environments.</title>
        <authorList>
            <person name="Coleine C."/>
            <person name="Stajich J.E."/>
            <person name="Selbmann L."/>
        </authorList>
    </citation>
    <scope>NUCLEOTIDE SEQUENCE</scope>
    <source>
        <strain evidence="4">CCFEE 5312</strain>
    </source>
</reference>
<accession>A0AAJ0GE69</accession>
<feature type="compositionally biased region" description="Acidic residues" evidence="1">
    <location>
        <begin position="133"/>
        <end position="145"/>
    </location>
</feature>
<dbReference type="NCBIfam" id="NF037970">
    <property type="entry name" value="vanZ_1"/>
    <property type="match status" value="1"/>
</dbReference>
<evidence type="ECO:0000256" key="2">
    <source>
        <dbReference type="SAM" id="Phobius"/>
    </source>
</evidence>
<feature type="transmembrane region" description="Helical" evidence="2">
    <location>
        <begin position="98"/>
        <end position="115"/>
    </location>
</feature>
<keyword evidence="2" id="KW-0812">Transmembrane</keyword>
<keyword evidence="2" id="KW-1133">Transmembrane helix</keyword>
<dbReference type="InterPro" id="IPR006976">
    <property type="entry name" value="VanZ-like"/>
</dbReference>
<feature type="transmembrane region" description="Helical" evidence="2">
    <location>
        <begin position="64"/>
        <end position="86"/>
    </location>
</feature>
<dbReference type="Proteomes" id="UP001271007">
    <property type="component" value="Unassembled WGS sequence"/>
</dbReference>
<feature type="transmembrane region" description="Helical" evidence="2">
    <location>
        <begin position="40"/>
        <end position="57"/>
    </location>
</feature>
<dbReference type="AlphaFoldDB" id="A0AAJ0GE69"/>
<evidence type="ECO:0000256" key="1">
    <source>
        <dbReference type="SAM" id="MobiDB-lite"/>
    </source>
</evidence>
<dbReference type="EMBL" id="JAWDJX010000007">
    <property type="protein sequence ID" value="KAK3055807.1"/>
    <property type="molecule type" value="Genomic_DNA"/>
</dbReference>
<keyword evidence="2" id="KW-0472">Membrane</keyword>
<keyword evidence="5" id="KW-1185">Reference proteome</keyword>
<feature type="compositionally biased region" description="Low complexity" evidence="1">
    <location>
        <begin position="157"/>
        <end position="175"/>
    </location>
</feature>
<proteinExistence type="predicted"/>
<dbReference type="PANTHER" id="PTHR28008">
    <property type="entry name" value="DOMAIN PROTEIN, PUTATIVE (AFU_ORTHOLOGUE AFUA_3G10980)-RELATED"/>
    <property type="match status" value="1"/>
</dbReference>
<organism evidence="4 5">
    <name type="scientific">Extremus antarcticus</name>
    <dbReference type="NCBI Taxonomy" id="702011"/>
    <lineage>
        <taxon>Eukaryota</taxon>
        <taxon>Fungi</taxon>
        <taxon>Dikarya</taxon>
        <taxon>Ascomycota</taxon>
        <taxon>Pezizomycotina</taxon>
        <taxon>Dothideomycetes</taxon>
        <taxon>Dothideomycetidae</taxon>
        <taxon>Mycosphaerellales</taxon>
        <taxon>Extremaceae</taxon>
        <taxon>Extremus</taxon>
    </lineage>
</organism>
<comment type="caution">
    <text evidence="4">The sequence shown here is derived from an EMBL/GenBank/DDBJ whole genome shotgun (WGS) entry which is preliminary data.</text>
</comment>
<evidence type="ECO:0000313" key="4">
    <source>
        <dbReference type="EMBL" id="KAK3055807.1"/>
    </source>
</evidence>
<feature type="region of interest" description="Disordered" evidence="1">
    <location>
        <begin position="131"/>
        <end position="215"/>
    </location>
</feature>
<protein>
    <recommendedName>
        <fullName evidence="3">VanZ-like domain-containing protein</fullName>
    </recommendedName>
</protein>
<dbReference type="Pfam" id="PF04892">
    <property type="entry name" value="VanZ"/>
    <property type="match status" value="1"/>
</dbReference>
<feature type="domain" description="VanZ-like" evidence="3">
    <location>
        <begin position="37"/>
        <end position="114"/>
    </location>
</feature>
<sequence>MPAIRIRQPFLAAFVVLVLASAYLGLSTQVIPSYGQSDKGLHFITFLLLTLTFYWILETSRRRCIHLTLLTITAGLGIGSEVVQALLPNDRAFDPYDILANVVGSALALLACSWYHKRMLERRRKTKHYDIVPGEDQDDLEDPERDVELGPVGEQETGVVAAGATGQATAGAGDTDVTEELDHWDENAEDWDDGPAEGGKSAAADDITDYKKRAD</sequence>
<evidence type="ECO:0000313" key="5">
    <source>
        <dbReference type="Proteomes" id="UP001271007"/>
    </source>
</evidence>
<dbReference type="PANTHER" id="PTHR28008:SF1">
    <property type="entry name" value="DOMAIN PROTEIN, PUTATIVE (AFU_ORTHOLOGUE AFUA_3G10980)-RELATED"/>
    <property type="match status" value="1"/>
</dbReference>
<evidence type="ECO:0000259" key="3">
    <source>
        <dbReference type="Pfam" id="PF04892"/>
    </source>
</evidence>
<gene>
    <name evidence="4" type="ORF">LTR09_003041</name>
</gene>
<name>A0AAJ0GE69_9PEZI</name>